<evidence type="ECO:0000313" key="3">
    <source>
        <dbReference type="WBParaSite" id="Hba_04437"/>
    </source>
</evidence>
<keyword evidence="1" id="KW-1133">Transmembrane helix</keyword>
<feature type="transmembrane region" description="Helical" evidence="1">
    <location>
        <begin position="97"/>
        <end position="114"/>
    </location>
</feature>
<keyword evidence="1" id="KW-0812">Transmembrane</keyword>
<organism evidence="2 3">
    <name type="scientific">Heterorhabditis bacteriophora</name>
    <name type="common">Entomopathogenic nematode worm</name>
    <dbReference type="NCBI Taxonomy" id="37862"/>
    <lineage>
        <taxon>Eukaryota</taxon>
        <taxon>Metazoa</taxon>
        <taxon>Ecdysozoa</taxon>
        <taxon>Nematoda</taxon>
        <taxon>Chromadorea</taxon>
        <taxon>Rhabditida</taxon>
        <taxon>Rhabditina</taxon>
        <taxon>Rhabditomorpha</taxon>
        <taxon>Strongyloidea</taxon>
        <taxon>Heterorhabditidae</taxon>
        <taxon>Heterorhabditis</taxon>
    </lineage>
</organism>
<feature type="transmembrane region" description="Helical" evidence="1">
    <location>
        <begin position="55"/>
        <end position="77"/>
    </location>
</feature>
<keyword evidence="2" id="KW-1185">Reference proteome</keyword>
<protein>
    <submittedName>
        <fullName evidence="3">G_PROTEIN_RECEP_F1_2 domain-containing protein</fullName>
    </submittedName>
</protein>
<dbReference type="AlphaFoldDB" id="A0A1I7WHJ7"/>
<reference evidence="3" key="1">
    <citation type="submission" date="2016-11" db="UniProtKB">
        <authorList>
            <consortium name="WormBaseParasite"/>
        </authorList>
    </citation>
    <scope>IDENTIFICATION</scope>
</reference>
<evidence type="ECO:0000313" key="2">
    <source>
        <dbReference type="Proteomes" id="UP000095283"/>
    </source>
</evidence>
<name>A0A1I7WHJ7_HETBA</name>
<keyword evidence="1" id="KW-0472">Membrane</keyword>
<dbReference type="Pfam" id="PF10318">
    <property type="entry name" value="7TM_GPCR_Srh"/>
    <property type="match status" value="1"/>
</dbReference>
<dbReference type="Proteomes" id="UP000095283">
    <property type="component" value="Unplaced"/>
</dbReference>
<sequence>MIQIYHFILKTSSEIIDFWLIFHFPLFIAGPFVLIFVPVLYICVRIFDGRLGLQILNNIATIMIANYGVLATLFLIYFNDPYQKFFTGNLRRTIGNYIHSLCNYTLLSICSLIFRCTNILESIFI</sequence>
<proteinExistence type="predicted"/>
<dbReference type="WBParaSite" id="Hba_04437">
    <property type="protein sequence ID" value="Hba_04437"/>
    <property type="gene ID" value="Hba_04437"/>
</dbReference>
<accession>A0A1I7WHJ7</accession>
<dbReference type="InterPro" id="IPR019422">
    <property type="entry name" value="7TM_GPCR_serpentine_rcpt_Srh"/>
</dbReference>
<feature type="transmembrane region" description="Helical" evidence="1">
    <location>
        <begin position="20"/>
        <end position="43"/>
    </location>
</feature>
<evidence type="ECO:0000256" key="1">
    <source>
        <dbReference type="SAM" id="Phobius"/>
    </source>
</evidence>